<comment type="similarity">
    <text evidence="2 6">Belongs to the transposase mutator family.</text>
</comment>
<name>A0A9D9GVT7_9FIRM</name>
<keyword evidence="4 6" id="KW-0238">DNA-binding</keyword>
<dbReference type="PROSITE" id="PS01007">
    <property type="entry name" value="TRANSPOSASE_MUTATOR"/>
    <property type="match status" value="1"/>
</dbReference>
<dbReference type="EMBL" id="JADINA010000019">
    <property type="protein sequence ID" value="MBO8426247.1"/>
    <property type="molecule type" value="Genomic_DNA"/>
</dbReference>
<dbReference type="NCBIfam" id="NF033543">
    <property type="entry name" value="transpos_IS256"/>
    <property type="match status" value="1"/>
</dbReference>
<evidence type="ECO:0000256" key="4">
    <source>
        <dbReference type="ARBA" id="ARBA00023125"/>
    </source>
</evidence>
<dbReference type="GO" id="GO:0003677">
    <property type="term" value="F:DNA binding"/>
    <property type="evidence" value="ECO:0007669"/>
    <property type="project" value="UniProtKB-UniRule"/>
</dbReference>
<sequence length="372" mass="42293">MRKAVLIVAKQTVESLLRSEIGATLGYGKYDPSGKNSGDSRNGTYERTLQTSFGPISVEVPRDRNGEYKPIAIPRYQRRTDLITSTVLKLYSSGMTDEEMRLAIGSIYEAHCSKSTISSITDAVMEDVRGFSKRPLPRRLFAMFLDSTYVPLRRDTVAKEAVNIALGVTDVGEPIVVGYSITPQESAEAYGELLADFKSRGLEEVEVAVTDGLQGIDEAISSSYPKAKRQRCFVHLLRNACSKVRVADRREVADAFMSIARQEDAESGKKALDDFVAAWKGKYPKLEIWSERTEHMLTFYEFPRELRALVYTNNRIESFNKQIKRMIKKQIQFVTEEALEKRLVSMFLHYNEGIGKRKVRCWREIVAYYESK</sequence>
<dbReference type="InterPro" id="IPR001207">
    <property type="entry name" value="Transposase_mutator"/>
</dbReference>
<organism evidence="7 8">
    <name type="scientific">Candidatus Alloenteromonas pullistercoris</name>
    <dbReference type="NCBI Taxonomy" id="2840785"/>
    <lineage>
        <taxon>Bacteria</taxon>
        <taxon>Bacillati</taxon>
        <taxon>Bacillota</taxon>
        <taxon>Bacillota incertae sedis</taxon>
        <taxon>Candidatus Alloenteromonas</taxon>
    </lineage>
</organism>
<gene>
    <name evidence="7" type="ORF">IAC61_02880</name>
</gene>
<evidence type="ECO:0000313" key="8">
    <source>
        <dbReference type="Proteomes" id="UP000823634"/>
    </source>
</evidence>
<accession>A0A9D9GVT7</accession>
<dbReference type="AlphaFoldDB" id="A0A9D9GVT7"/>
<dbReference type="PANTHER" id="PTHR33217:SF8">
    <property type="entry name" value="MUTATOR FAMILY TRANSPOSASE"/>
    <property type="match status" value="1"/>
</dbReference>
<comment type="caution">
    <text evidence="7">The sequence shown here is derived from an EMBL/GenBank/DDBJ whole genome shotgun (WGS) entry which is preliminary data.</text>
</comment>
<dbReference type="GO" id="GO:0004803">
    <property type="term" value="F:transposase activity"/>
    <property type="evidence" value="ECO:0007669"/>
    <property type="project" value="UniProtKB-UniRule"/>
</dbReference>
<dbReference type="GO" id="GO:0006313">
    <property type="term" value="P:DNA transposition"/>
    <property type="evidence" value="ECO:0007669"/>
    <property type="project" value="UniProtKB-UniRule"/>
</dbReference>
<evidence type="ECO:0000256" key="3">
    <source>
        <dbReference type="ARBA" id="ARBA00022578"/>
    </source>
</evidence>
<keyword evidence="3 6" id="KW-0815">Transposition</keyword>
<keyword evidence="6" id="KW-0814">Transposable element</keyword>
<protein>
    <recommendedName>
        <fullName evidence="6">Mutator family transposase</fullName>
    </recommendedName>
</protein>
<evidence type="ECO:0000256" key="2">
    <source>
        <dbReference type="ARBA" id="ARBA00010961"/>
    </source>
</evidence>
<evidence type="ECO:0000256" key="1">
    <source>
        <dbReference type="ARBA" id="ARBA00002190"/>
    </source>
</evidence>
<dbReference type="Pfam" id="PF00872">
    <property type="entry name" value="Transposase_mut"/>
    <property type="match status" value="1"/>
</dbReference>
<dbReference type="Proteomes" id="UP000823634">
    <property type="component" value="Unassembled WGS sequence"/>
</dbReference>
<reference evidence="7" key="2">
    <citation type="journal article" date="2021" name="PeerJ">
        <title>Extensive microbial diversity within the chicken gut microbiome revealed by metagenomics and culture.</title>
        <authorList>
            <person name="Gilroy R."/>
            <person name="Ravi A."/>
            <person name="Getino M."/>
            <person name="Pursley I."/>
            <person name="Horton D.L."/>
            <person name="Alikhan N.F."/>
            <person name="Baker D."/>
            <person name="Gharbi K."/>
            <person name="Hall N."/>
            <person name="Watson M."/>
            <person name="Adriaenssens E.M."/>
            <person name="Foster-Nyarko E."/>
            <person name="Jarju S."/>
            <person name="Secka A."/>
            <person name="Antonio M."/>
            <person name="Oren A."/>
            <person name="Chaudhuri R.R."/>
            <person name="La Ragione R."/>
            <person name="Hildebrand F."/>
            <person name="Pallen M.J."/>
        </authorList>
    </citation>
    <scope>NUCLEOTIDE SEQUENCE</scope>
    <source>
        <strain evidence="7">17113</strain>
    </source>
</reference>
<keyword evidence="5 6" id="KW-0233">DNA recombination</keyword>
<comment type="function">
    <text evidence="1 6">Required for the transposition of the insertion element.</text>
</comment>
<evidence type="ECO:0000256" key="5">
    <source>
        <dbReference type="ARBA" id="ARBA00023172"/>
    </source>
</evidence>
<reference evidence="7" key="1">
    <citation type="submission" date="2020-10" db="EMBL/GenBank/DDBJ databases">
        <authorList>
            <person name="Gilroy R."/>
        </authorList>
    </citation>
    <scope>NUCLEOTIDE SEQUENCE</scope>
    <source>
        <strain evidence="7">17113</strain>
    </source>
</reference>
<evidence type="ECO:0000256" key="6">
    <source>
        <dbReference type="RuleBase" id="RU365089"/>
    </source>
</evidence>
<dbReference type="PANTHER" id="PTHR33217">
    <property type="entry name" value="TRANSPOSASE FOR INSERTION SEQUENCE ELEMENT IS1081"/>
    <property type="match status" value="1"/>
</dbReference>
<proteinExistence type="inferred from homology"/>
<evidence type="ECO:0000313" key="7">
    <source>
        <dbReference type="EMBL" id="MBO8426247.1"/>
    </source>
</evidence>